<dbReference type="Proteomes" id="UP000821866">
    <property type="component" value="Chromosome 6"/>
</dbReference>
<reference evidence="1" key="1">
    <citation type="journal article" date="2020" name="Cell">
        <title>Large-Scale Comparative Analyses of Tick Genomes Elucidate Their Genetic Diversity and Vector Capacities.</title>
        <authorList>
            <consortium name="Tick Genome and Microbiome Consortium (TIGMIC)"/>
            <person name="Jia N."/>
            <person name="Wang J."/>
            <person name="Shi W."/>
            <person name="Du L."/>
            <person name="Sun Y."/>
            <person name="Zhan W."/>
            <person name="Jiang J.F."/>
            <person name="Wang Q."/>
            <person name="Zhang B."/>
            <person name="Ji P."/>
            <person name="Bell-Sakyi L."/>
            <person name="Cui X.M."/>
            <person name="Yuan T.T."/>
            <person name="Jiang B.G."/>
            <person name="Yang W.F."/>
            <person name="Lam T.T."/>
            <person name="Chang Q.C."/>
            <person name="Ding S.J."/>
            <person name="Wang X.J."/>
            <person name="Zhu J.G."/>
            <person name="Ruan X.D."/>
            <person name="Zhao L."/>
            <person name="Wei J.T."/>
            <person name="Ye R.Z."/>
            <person name="Que T.C."/>
            <person name="Du C.H."/>
            <person name="Zhou Y.H."/>
            <person name="Cheng J.X."/>
            <person name="Dai P.F."/>
            <person name="Guo W.B."/>
            <person name="Han X.H."/>
            <person name="Huang E.J."/>
            <person name="Li L.F."/>
            <person name="Wei W."/>
            <person name="Gao Y.C."/>
            <person name="Liu J.Z."/>
            <person name="Shao H.Z."/>
            <person name="Wang X."/>
            <person name="Wang C.C."/>
            <person name="Yang T.C."/>
            <person name="Huo Q.B."/>
            <person name="Li W."/>
            <person name="Chen H.Y."/>
            <person name="Chen S.E."/>
            <person name="Zhou L.G."/>
            <person name="Ni X.B."/>
            <person name="Tian J.H."/>
            <person name="Sheng Y."/>
            <person name="Liu T."/>
            <person name="Pan Y.S."/>
            <person name="Xia L.Y."/>
            <person name="Li J."/>
            <person name="Zhao F."/>
            <person name="Cao W.C."/>
        </authorList>
    </citation>
    <scope>NUCLEOTIDE SEQUENCE</scope>
    <source>
        <strain evidence="1">Rmic-2018</strain>
    </source>
</reference>
<protein>
    <submittedName>
        <fullName evidence="1">Uncharacterized protein</fullName>
    </submittedName>
</protein>
<name>A0A9J6DLC4_RHIMP</name>
<accession>A0A9J6DLC4</accession>
<sequence length="230" mass="25291">MKRGDIACAVQRAGLETWADVRQRFSGAASSEQPRREFMVAVTPRARGLRSPLALRRRQRVTWLAARGTQSAIPAAWWASITSQVRGIEELLKRAAVNNKAANARLPKHGIRVNHSDYFRGKRVDERSDPAPRIDGGCSARGVELRGILALASAVGLAWRCRCQGDRVPLSGCALLARGIEMWGRRAQSNYDEPLQCGAAVLCCLRCVAPGRKRTLRRASSLFYTQGVLA</sequence>
<comment type="caution">
    <text evidence="1">The sequence shown here is derived from an EMBL/GenBank/DDBJ whole genome shotgun (WGS) entry which is preliminary data.</text>
</comment>
<keyword evidence="2" id="KW-1185">Reference proteome</keyword>
<reference evidence="1" key="2">
    <citation type="submission" date="2021-09" db="EMBL/GenBank/DDBJ databases">
        <authorList>
            <person name="Jia N."/>
            <person name="Wang J."/>
            <person name="Shi W."/>
            <person name="Du L."/>
            <person name="Sun Y."/>
            <person name="Zhan W."/>
            <person name="Jiang J."/>
            <person name="Wang Q."/>
            <person name="Zhang B."/>
            <person name="Ji P."/>
            <person name="Sakyi L.B."/>
            <person name="Cui X."/>
            <person name="Yuan T."/>
            <person name="Jiang B."/>
            <person name="Yang W."/>
            <person name="Lam T.T.-Y."/>
            <person name="Chang Q."/>
            <person name="Ding S."/>
            <person name="Wang X."/>
            <person name="Zhu J."/>
            <person name="Ruan X."/>
            <person name="Zhao L."/>
            <person name="Wei J."/>
            <person name="Que T."/>
            <person name="Du C."/>
            <person name="Cheng J."/>
            <person name="Dai P."/>
            <person name="Han X."/>
            <person name="Huang E."/>
            <person name="Gao Y."/>
            <person name="Liu J."/>
            <person name="Shao H."/>
            <person name="Ye R."/>
            <person name="Li L."/>
            <person name="Wei W."/>
            <person name="Wang X."/>
            <person name="Wang C."/>
            <person name="Huo Q."/>
            <person name="Li W."/>
            <person name="Guo W."/>
            <person name="Chen H."/>
            <person name="Chen S."/>
            <person name="Zhou L."/>
            <person name="Zhou L."/>
            <person name="Ni X."/>
            <person name="Tian J."/>
            <person name="Zhou Y."/>
            <person name="Sheng Y."/>
            <person name="Liu T."/>
            <person name="Pan Y."/>
            <person name="Xia L."/>
            <person name="Li J."/>
            <person name="Zhao F."/>
            <person name="Cao W."/>
        </authorList>
    </citation>
    <scope>NUCLEOTIDE SEQUENCE</scope>
    <source>
        <strain evidence="1">Rmic-2018</strain>
        <tissue evidence="1">Larvae</tissue>
    </source>
</reference>
<evidence type="ECO:0000313" key="1">
    <source>
        <dbReference type="EMBL" id="KAH8022932.1"/>
    </source>
</evidence>
<dbReference type="AlphaFoldDB" id="A0A9J6DLC4"/>
<organism evidence="1 2">
    <name type="scientific">Rhipicephalus microplus</name>
    <name type="common">Cattle tick</name>
    <name type="synonym">Boophilus microplus</name>
    <dbReference type="NCBI Taxonomy" id="6941"/>
    <lineage>
        <taxon>Eukaryota</taxon>
        <taxon>Metazoa</taxon>
        <taxon>Ecdysozoa</taxon>
        <taxon>Arthropoda</taxon>
        <taxon>Chelicerata</taxon>
        <taxon>Arachnida</taxon>
        <taxon>Acari</taxon>
        <taxon>Parasitiformes</taxon>
        <taxon>Ixodida</taxon>
        <taxon>Ixodoidea</taxon>
        <taxon>Ixodidae</taxon>
        <taxon>Rhipicephalinae</taxon>
        <taxon>Rhipicephalus</taxon>
        <taxon>Boophilus</taxon>
    </lineage>
</organism>
<evidence type="ECO:0000313" key="2">
    <source>
        <dbReference type="Proteomes" id="UP000821866"/>
    </source>
</evidence>
<gene>
    <name evidence="1" type="ORF">HPB51_006362</name>
</gene>
<proteinExistence type="predicted"/>
<dbReference type="EMBL" id="JABSTU010000008">
    <property type="protein sequence ID" value="KAH8022932.1"/>
    <property type="molecule type" value="Genomic_DNA"/>
</dbReference>